<feature type="region of interest" description="Disordered" evidence="3">
    <location>
        <begin position="1"/>
        <end position="34"/>
    </location>
</feature>
<dbReference type="EMBL" id="OBEL01000009">
    <property type="protein sequence ID" value="SNZ21504.1"/>
    <property type="molecule type" value="Genomic_DNA"/>
</dbReference>
<name>A0A285PIF6_9HYPH</name>
<sequence length="500" mass="54395">MLNFKRRQQREHAGPAQDHSEVGQNETMTTDMGQSVAAKTTQFDEGLFRNVVHDLNGLGQELADVAGEIEQLSSETNEVFHSFSQLKSSAGMVQESNDRIHAAASASFEVAEQTSVDMARSREMVETTNLKVAELMRAVSGISTQLQGLQEAFGSVRDVAGAIDAIARQTNLLALNATIEAARAGEAGKGFAVVASEVKQLAAQTSKATETIGDTLSDLDKEAELLIELSAEATGAMGDVETSSASVHEVLQGLDTAFQTIRQSSQEIESGVAENNQSLRSLVDEVNSVHGAFETNQEGLNSASDRMVSAARTSDKLVATSSLGGLETENTFYIQTIEELAHRVSETFEEELRSGRISEKDLFDQSYTPIEGTNPQQVVAPFTAMTDRVMPDIQEPIVAKHKEIAFVAAVDKNGYLPTHNKVFSKPQGKDEVWNAANCRNRRIFDDRVGLAAGRNTEKFLLQTYRRDMGGGNFVLMKDLSAPITVRGRHWGGLRMGYRTD</sequence>
<dbReference type="Proteomes" id="UP000219439">
    <property type="component" value="Unassembled WGS sequence"/>
</dbReference>
<dbReference type="Pfam" id="PF00015">
    <property type="entry name" value="MCPsignal"/>
    <property type="match status" value="1"/>
</dbReference>
<evidence type="ECO:0000259" key="4">
    <source>
        <dbReference type="PROSITE" id="PS50111"/>
    </source>
</evidence>
<dbReference type="SMART" id="SM00283">
    <property type="entry name" value="MA"/>
    <property type="match status" value="1"/>
</dbReference>
<gene>
    <name evidence="5" type="ORF">SAMN06265368_4626</name>
</gene>
<dbReference type="RefSeq" id="WP_170956224.1">
    <property type="nucleotide sequence ID" value="NZ_OBEL01000009.1"/>
</dbReference>
<evidence type="ECO:0000313" key="6">
    <source>
        <dbReference type="Proteomes" id="UP000219439"/>
    </source>
</evidence>
<proteinExistence type="predicted"/>
<keyword evidence="1 2" id="KW-0807">Transducer</keyword>
<protein>
    <submittedName>
        <fullName evidence="5">Methyl-accepting chemotaxis protein</fullName>
    </submittedName>
</protein>
<dbReference type="GO" id="GO:0016020">
    <property type="term" value="C:membrane"/>
    <property type="evidence" value="ECO:0007669"/>
    <property type="project" value="InterPro"/>
</dbReference>
<feature type="compositionally biased region" description="Basic and acidic residues" evidence="3">
    <location>
        <begin position="10"/>
        <end position="21"/>
    </location>
</feature>
<dbReference type="InterPro" id="IPR004089">
    <property type="entry name" value="MCPsignal_dom"/>
</dbReference>
<dbReference type="Gene3D" id="1.10.287.950">
    <property type="entry name" value="Methyl-accepting chemotaxis protein"/>
    <property type="match status" value="1"/>
</dbReference>
<keyword evidence="6" id="KW-1185">Reference proteome</keyword>
<dbReference type="PANTHER" id="PTHR32089">
    <property type="entry name" value="METHYL-ACCEPTING CHEMOTAXIS PROTEIN MCPB"/>
    <property type="match status" value="1"/>
</dbReference>
<accession>A0A285PIF6</accession>
<evidence type="ECO:0000256" key="1">
    <source>
        <dbReference type="ARBA" id="ARBA00023224"/>
    </source>
</evidence>
<evidence type="ECO:0000256" key="3">
    <source>
        <dbReference type="SAM" id="MobiDB-lite"/>
    </source>
</evidence>
<dbReference type="PROSITE" id="PS50111">
    <property type="entry name" value="CHEMOTAXIS_TRANSDUC_2"/>
    <property type="match status" value="1"/>
</dbReference>
<organism evidence="5 6">
    <name type="scientific">Cohaesibacter gelatinilyticus</name>
    <dbReference type="NCBI Taxonomy" id="372072"/>
    <lineage>
        <taxon>Bacteria</taxon>
        <taxon>Pseudomonadati</taxon>
        <taxon>Pseudomonadota</taxon>
        <taxon>Alphaproteobacteria</taxon>
        <taxon>Hyphomicrobiales</taxon>
        <taxon>Cohaesibacteraceae</taxon>
    </lineage>
</organism>
<evidence type="ECO:0000256" key="2">
    <source>
        <dbReference type="PROSITE-ProRule" id="PRU00284"/>
    </source>
</evidence>
<evidence type="ECO:0000313" key="5">
    <source>
        <dbReference type="EMBL" id="SNZ21504.1"/>
    </source>
</evidence>
<dbReference type="AlphaFoldDB" id="A0A285PIF6"/>
<dbReference type="SUPFAM" id="SSF58104">
    <property type="entry name" value="Methyl-accepting chemotaxis protein (MCP) signaling domain"/>
    <property type="match status" value="1"/>
</dbReference>
<dbReference type="GO" id="GO:0007165">
    <property type="term" value="P:signal transduction"/>
    <property type="evidence" value="ECO:0007669"/>
    <property type="project" value="UniProtKB-KW"/>
</dbReference>
<dbReference type="PANTHER" id="PTHR32089:SF112">
    <property type="entry name" value="LYSOZYME-LIKE PROTEIN-RELATED"/>
    <property type="match status" value="1"/>
</dbReference>
<feature type="compositionally biased region" description="Polar residues" evidence="3">
    <location>
        <begin position="22"/>
        <end position="34"/>
    </location>
</feature>
<reference evidence="5 6" key="1">
    <citation type="submission" date="2017-09" db="EMBL/GenBank/DDBJ databases">
        <authorList>
            <person name="Ehlers B."/>
            <person name="Leendertz F.H."/>
        </authorList>
    </citation>
    <scope>NUCLEOTIDE SEQUENCE [LARGE SCALE GENOMIC DNA]</scope>
    <source>
        <strain evidence="5 6">DSM 18289</strain>
    </source>
</reference>
<feature type="domain" description="Methyl-accepting transducer" evidence="4">
    <location>
        <begin position="54"/>
        <end position="290"/>
    </location>
</feature>